<dbReference type="GO" id="GO:0005543">
    <property type="term" value="F:phospholipid binding"/>
    <property type="evidence" value="ECO:0007669"/>
    <property type="project" value="TreeGrafter"/>
</dbReference>
<keyword evidence="5 11" id="KW-0444">Lipid biosynthesis</keyword>
<dbReference type="Gene3D" id="3.40.50.2000">
    <property type="entry name" value="Glycogen Phosphorylase B"/>
    <property type="match status" value="1"/>
</dbReference>
<evidence type="ECO:0000256" key="10">
    <source>
        <dbReference type="ARBA" id="ARBA00048975"/>
    </source>
</evidence>
<evidence type="ECO:0000313" key="13">
    <source>
        <dbReference type="Proteomes" id="UP000294914"/>
    </source>
</evidence>
<keyword evidence="7 11" id="KW-0328">Glycosyltransferase</keyword>
<evidence type="ECO:0000256" key="11">
    <source>
        <dbReference type="HAMAP-Rule" id="MF_00392"/>
    </source>
</evidence>
<dbReference type="SUPFAM" id="SSF53756">
    <property type="entry name" value="UDP-Glycosyltransferase/glycogen phosphorylase"/>
    <property type="match status" value="1"/>
</dbReference>
<dbReference type="AlphaFoldDB" id="A0A4R8IHM8"/>
<accession>A0A4R8IHM8</accession>
<dbReference type="NCBIfam" id="TIGR00215">
    <property type="entry name" value="lpxB"/>
    <property type="match status" value="1"/>
</dbReference>
<evidence type="ECO:0000256" key="3">
    <source>
        <dbReference type="ARBA" id="ARBA00012687"/>
    </source>
</evidence>
<evidence type="ECO:0000256" key="8">
    <source>
        <dbReference type="ARBA" id="ARBA00022679"/>
    </source>
</evidence>
<gene>
    <name evidence="11" type="primary">lpxB</name>
    <name evidence="12" type="ORF">EDC23_2298</name>
</gene>
<name>A0A4R8IHM8_9GAMM</name>
<keyword evidence="13" id="KW-1185">Reference proteome</keyword>
<evidence type="ECO:0000256" key="1">
    <source>
        <dbReference type="ARBA" id="ARBA00002056"/>
    </source>
</evidence>
<comment type="pathway">
    <text evidence="11">Bacterial outer membrane biogenesis; LPS lipid A biosynthesis.</text>
</comment>
<dbReference type="Pfam" id="PF02684">
    <property type="entry name" value="LpxB"/>
    <property type="match status" value="1"/>
</dbReference>
<evidence type="ECO:0000256" key="9">
    <source>
        <dbReference type="ARBA" id="ARBA00023098"/>
    </source>
</evidence>
<dbReference type="OrthoDB" id="9801642at2"/>
<dbReference type="RefSeq" id="WP_134084676.1">
    <property type="nucleotide sequence ID" value="NZ_SOQX01000006.1"/>
</dbReference>
<evidence type="ECO:0000313" key="12">
    <source>
        <dbReference type="EMBL" id="TDY00126.1"/>
    </source>
</evidence>
<evidence type="ECO:0000256" key="4">
    <source>
        <dbReference type="ARBA" id="ARBA00020902"/>
    </source>
</evidence>
<comment type="catalytic activity">
    <reaction evidence="10 11">
        <text>a lipid X + a UDP-2-N,3-O-bis[(3R)-3-hydroxyacyl]-alpha-D-glucosamine = a lipid A disaccharide + UDP + H(+)</text>
        <dbReference type="Rhea" id="RHEA:67828"/>
        <dbReference type="ChEBI" id="CHEBI:15378"/>
        <dbReference type="ChEBI" id="CHEBI:58223"/>
        <dbReference type="ChEBI" id="CHEBI:137748"/>
        <dbReference type="ChEBI" id="CHEBI:176338"/>
        <dbReference type="ChEBI" id="CHEBI:176343"/>
        <dbReference type="EC" id="2.4.1.182"/>
    </reaction>
</comment>
<sequence length="373" mass="42098">MIIAGEASGDLHAAKLVEGVKQRLPESTFFGIGGSAMRKAGVDILVDSAELAVVGLIEVLAHRKVIFGALNQMRDILRNDPPDLLILTDYPEFNLRLARTAKECGVRVLYYISPQIWAWRQGRVKKIQKLVDKMAVVFPFEVDFYARHGVPVTYVGHPLAHEVKASADRDTLLREFDMDPHRPVVGLFPGSRRSEIKRLLPIIIDTARLLQQRRPQLQFVLPIASTLNPALIRENMPEHELDIHYIEHRPYDAMQASDAIVTVSGTVTLEIALIGTPMVVINRVAWLTYHIVKRMLKIDHLALCNIVAQRRIVPERIQNDATPEGIADDLLRMLDDENYRREIKQGLAEVRQQLEDDSHITDIASVTLGMLTD</sequence>
<comment type="function">
    <text evidence="1 11">Condensation of UDP-2,3-diacylglucosamine and 2,3-diacylglucosamine-1-phosphate to form lipid A disaccharide, a precursor of lipid A, a phosphorylated glycolipid that anchors the lipopolysaccharide to the outer membrane of the cell.</text>
</comment>
<dbReference type="GO" id="GO:0008915">
    <property type="term" value="F:lipid-A-disaccharide synthase activity"/>
    <property type="evidence" value="ECO:0007669"/>
    <property type="project" value="UniProtKB-UniRule"/>
</dbReference>
<dbReference type="InterPro" id="IPR003835">
    <property type="entry name" value="Glyco_trans_19"/>
</dbReference>
<evidence type="ECO:0000256" key="2">
    <source>
        <dbReference type="ARBA" id="ARBA00007868"/>
    </source>
</evidence>
<keyword evidence="6 11" id="KW-0441">Lipid A biosynthesis</keyword>
<dbReference type="Proteomes" id="UP000294914">
    <property type="component" value="Unassembled WGS sequence"/>
</dbReference>
<protein>
    <recommendedName>
        <fullName evidence="4 11">Lipid-A-disaccharide synthase</fullName>
        <ecNumber evidence="3 11">2.4.1.182</ecNumber>
    </recommendedName>
</protein>
<proteinExistence type="inferred from homology"/>
<reference evidence="12 13" key="1">
    <citation type="submission" date="2019-03" db="EMBL/GenBank/DDBJ databases">
        <title>Genomic Encyclopedia of Type Strains, Phase IV (KMG-IV): sequencing the most valuable type-strain genomes for metagenomic binning, comparative biology and taxonomic classification.</title>
        <authorList>
            <person name="Goeker M."/>
        </authorList>
    </citation>
    <scope>NUCLEOTIDE SEQUENCE [LARGE SCALE GENOMIC DNA]</scope>
    <source>
        <strain evidence="12 13">DSM 16326</strain>
    </source>
</reference>
<keyword evidence="9 11" id="KW-0443">Lipid metabolism</keyword>
<evidence type="ECO:0000256" key="7">
    <source>
        <dbReference type="ARBA" id="ARBA00022676"/>
    </source>
</evidence>
<dbReference type="EC" id="2.4.1.182" evidence="3 11"/>
<evidence type="ECO:0000256" key="5">
    <source>
        <dbReference type="ARBA" id="ARBA00022516"/>
    </source>
</evidence>
<keyword evidence="8 11" id="KW-0808">Transferase</keyword>
<evidence type="ECO:0000256" key="6">
    <source>
        <dbReference type="ARBA" id="ARBA00022556"/>
    </source>
</evidence>
<comment type="caution">
    <text evidence="12">The sequence shown here is derived from an EMBL/GenBank/DDBJ whole genome shotgun (WGS) entry which is preliminary data.</text>
</comment>
<dbReference type="HAMAP" id="MF_00392">
    <property type="entry name" value="LpxB"/>
    <property type="match status" value="1"/>
</dbReference>
<dbReference type="PANTHER" id="PTHR30372">
    <property type="entry name" value="LIPID-A-DISACCHARIDE SYNTHASE"/>
    <property type="match status" value="1"/>
</dbReference>
<dbReference type="PANTHER" id="PTHR30372:SF4">
    <property type="entry name" value="LIPID-A-DISACCHARIDE SYNTHASE, MITOCHONDRIAL-RELATED"/>
    <property type="match status" value="1"/>
</dbReference>
<dbReference type="EMBL" id="SOQX01000006">
    <property type="protein sequence ID" value="TDY00126.1"/>
    <property type="molecule type" value="Genomic_DNA"/>
</dbReference>
<dbReference type="GO" id="GO:0009245">
    <property type="term" value="P:lipid A biosynthetic process"/>
    <property type="evidence" value="ECO:0007669"/>
    <property type="project" value="UniProtKB-UniRule"/>
</dbReference>
<organism evidence="12 13">
    <name type="scientific">Thiohalophilus thiocyanatoxydans</name>
    <dbReference type="NCBI Taxonomy" id="381308"/>
    <lineage>
        <taxon>Bacteria</taxon>
        <taxon>Pseudomonadati</taxon>
        <taxon>Pseudomonadota</taxon>
        <taxon>Gammaproteobacteria</taxon>
        <taxon>Thiohalomonadales</taxon>
        <taxon>Thiohalophilaceae</taxon>
        <taxon>Thiohalophilus</taxon>
    </lineage>
</organism>
<comment type="similarity">
    <text evidence="2 11">Belongs to the LpxB family.</text>
</comment>
<dbReference type="GO" id="GO:0016020">
    <property type="term" value="C:membrane"/>
    <property type="evidence" value="ECO:0007669"/>
    <property type="project" value="GOC"/>
</dbReference>
<dbReference type="UniPathway" id="UPA00973"/>